<keyword evidence="4" id="KW-1015">Disulfide bond</keyword>
<keyword evidence="5" id="KW-0812">Transmembrane</keyword>
<dbReference type="InterPro" id="IPR008427">
    <property type="entry name" value="Extracellular_membr_CFEM_dom"/>
</dbReference>
<keyword evidence="3 6" id="KW-0732">Signal</keyword>
<evidence type="ECO:0000256" key="5">
    <source>
        <dbReference type="SAM" id="Phobius"/>
    </source>
</evidence>
<evidence type="ECO:0000313" key="8">
    <source>
        <dbReference type="EMBL" id="KAI0301679.1"/>
    </source>
</evidence>
<keyword evidence="5" id="KW-1133">Transmembrane helix</keyword>
<gene>
    <name evidence="8" type="ORF">B0F90DRAFT_1716832</name>
</gene>
<keyword evidence="2" id="KW-0964">Secreted</keyword>
<keyword evidence="9" id="KW-1185">Reference proteome</keyword>
<dbReference type="AlphaFoldDB" id="A0AAD4QNZ4"/>
<accession>A0AAD4QNZ4</accession>
<dbReference type="Pfam" id="PF05730">
    <property type="entry name" value="CFEM"/>
    <property type="match status" value="1"/>
</dbReference>
<feature type="transmembrane region" description="Helical" evidence="5">
    <location>
        <begin position="114"/>
        <end position="138"/>
    </location>
</feature>
<evidence type="ECO:0000259" key="7">
    <source>
        <dbReference type="PROSITE" id="PS52012"/>
    </source>
</evidence>
<protein>
    <recommendedName>
        <fullName evidence="7">CFEM domain-containing protein</fullName>
    </recommendedName>
</protein>
<evidence type="ECO:0000256" key="1">
    <source>
        <dbReference type="ARBA" id="ARBA00004613"/>
    </source>
</evidence>
<dbReference type="Proteomes" id="UP001203297">
    <property type="component" value="Unassembled WGS sequence"/>
</dbReference>
<feature type="domain" description="CFEM" evidence="7">
    <location>
        <begin position="2"/>
        <end position="113"/>
    </location>
</feature>
<name>A0AAD4QNZ4_9AGAM</name>
<sequence length="139" mass="14145">MLKCLLACALILYLCAMFSISEAQTKPPACATICARAAASQTGCNIYAVACFCSNSQFMPAVGVCIEDTCNFPDVQAASVFIGSLCSMGSAGWGTATSSSDPPFSTSQNAAATMGAHIAAILGGGIGVILAVVISRFWL</sequence>
<keyword evidence="5" id="KW-0472">Membrane</keyword>
<evidence type="ECO:0000256" key="4">
    <source>
        <dbReference type="ARBA" id="ARBA00023157"/>
    </source>
</evidence>
<feature type="signal peptide" evidence="6">
    <location>
        <begin position="1"/>
        <end position="23"/>
    </location>
</feature>
<dbReference type="EMBL" id="WTXG01000013">
    <property type="protein sequence ID" value="KAI0301679.1"/>
    <property type="molecule type" value="Genomic_DNA"/>
</dbReference>
<evidence type="ECO:0000256" key="2">
    <source>
        <dbReference type="ARBA" id="ARBA00022525"/>
    </source>
</evidence>
<dbReference type="SMART" id="SM00747">
    <property type="entry name" value="CFEM"/>
    <property type="match status" value="1"/>
</dbReference>
<evidence type="ECO:0000256" key="3">
    <source>
        <dbReference type="ARBA" id="ARBA00022729"/>
    </source>
</evidence>
<reference evidence="8" key="1">
    <citation type="journal article" date="2022" name="New Phytol.">
        <title>Evolutionary transition to the ectomycorrhizal habit in the genomes of a hyperdiverse lineage of mushroom-forming fungi.</title>
        <authorList>
            <person name="Looney B."/>
            <person name="Miyauchi S."/>
            <person name="Morin E."/>
            <person name="Drula E."/>
            <person name="Courty P.E."/>
            <person name="Kohler A."/>
            <person name="Kuo A."/>
            <person name="LaButti K."/>
            <person name="Pangilinan J."/>
            <person name="Lipzen A."/>
            <person name="Riley R."/>
            <person name="Andreopoulos W."/>
            <person name="He G."/>
            <person name="Johnson J."/>
            <person name="Nolan M."/>
            <person name="Tritt A."/>
            <person name="Barry K.W."/>
            <person name="Grigoriev I.V."/>
            <person name="Nagy L.G."/>
            <person name="Hibbett D."/>
            <person name="Henrissat B."/>
            <person name="Matheny P.B."/>
            <person name="Labbe J."/>
            <person name="Martin F.M."/>
        </authorList>
    </citation>
    <scope>NUCLEOTIDE SEQUENCE</scope>
    <source>
        <strain evidence="8">BPL690</strain>
    </source>
</reference>
<comment type="subcellular location">
    <subcellularLocation>
        <location evidence="1">Secreted</location>
    </subcellularLocation>
</comment>
<evidence type="ECO:0000313" key="9">
    <source>
        <dbReference type="Proteomes" id="UP001203297"/>
    </source>
</evidence>
<comment type="caution">
    <text evidence="8">The sequence shown here is derived from an EMBL/GenBank/DDBJ whole genome shotgun (WGS) entry which is preliminary data.</text>
</comment>
<organism evidence="8 9">
    <name type="scientific">Multifurca ochricompacta</name>
    <dbReference type="NCBI Taxonomy" id="376703"/>
    <lineage>
        <taxon>Eukaryota</taxon>
        <taxon>Fungi</taxon>
        <taxon>Dikarya</taxon>
        <taxon>Basidiomycota</taxon>
        <taxon>Agaricomycotina</taxon>
        <taxon>Agaricomycetes</taxon>
        <taxon>Russulales</taxon>
        <taxon>Russulaceae</taxon>
        <taxon>Multifurca</taxon>
    </lineage>
</organism>
<dbReference type="PROSITE" id="PS52012">
    <property type="entry name" value="CFEM"/>
    <property type="match status" value="1"/>
</dbReference>
<evidence type="ECO:0000256" key="6">
    <source>
        <dbReference type="SAM" id="SignalP"/>
    </source>
</evidence>
<dbReference type="GO" id="GO:0005576">
    <property type="term" value="C:extracellular region"/>
    <property type="evidence" value="ECO:0007669"/>
    <property type="project" value="UniProtKB-SubCell"/>
</dbReference>
<proteinExistence type="predicted"/>
<feature type="chain" id="PRO_5042278462" description="CFEM domain-containing protein" evidence="6">
    <location>
        <begin position="24"/>
        <end position="139"/>
    </location>
</feature>